<dbReference type="PANTHER" id="PTHR30502:SF0">
    <property type="entry name" value="PHOSPHOENOLPYRUVATE CARBOXYLASE FAMILY PROTEIN"/>
    <property type="match status" value="1"/>
</dbReference>
<evidence type="ECO:0000256" key="1">
    <source>
        <dbReference type="ARBA" id="ARBA00005568"/>
    </source>
</evidence>
<evidence type="ECO:0000259" key="4">
    <source>
        <dbReference type="Pfam" id="PF03328"/>
    </source>
</evidence>
<keyword evidence="3 5" id="KW-0456">Lyase</keyword>
<dbReference type="SUPFAM" id="SSF51621">
    <property type="entry name" value="Phosphoenolpyruvate/pyruvate domain"/>
    <property type="match status" value="1"/>
</dbReference>
<dbReference type="Pfam" id="PF03328">
    <property type="entry name" value="HpcH_HpaI"/>
    <property type="match status" value="1"/>
</dbReference>
<gene>
    <name evidence="5" type="ORF">ACBP88_02865</name>
</gene>
<evidence type="ECO:0000313" key="5">
    <source>
        <dbReference type="EMBL" id="MEZ2738408.1"/>
    </source>
</evidence>
<dbReference type="InterPro" id="IPR050251">
    <property type="entry name" value="HpcH-HpaI_aldolase"/>
</dbReference>
<dbReference type="InterPro" id="IPR005000">
    <property type="entry name" value="Aldolase/citrate-lyase_domain"/>
</dbReference>
<keyword evidence="6" id="KW-1185">Reference proteome</keyword>
<dbReference type="GO" id="GO:0016829">
    <property type="term" value="F:lyase activity"/>
    <property type="evidence" value="ECO:0007669"/>
    <property type="project" value="UniProtKB-KW"/>
</dbReference>
<protein>
    <submittedName>
        <fullName evidence="5">Aldolase/citrate lyase family protein</fullName>
    </submittedName>
</protein>
<dbReference type="InterPro" id="IPR040442">
    <property type="entry name" value="Pyrv_kinase-like_dom_sf"/>
</dbReference>
<evidence type="ECO:0000256" key="3">
    <source>
        <dbReference type="ARBA" id="ARBA00023239"/>
    </source>
</evidence>
<keyword evidence="2" id="KW-0479">Metal-binding</keyword>
<comment type="caution">
    <text evidence="5">The sequence shown here is derived from an EMBL/GenBank/DDBJ whole genome shotgun (WGS) entry which is preliminary data.</text>
</comment>
<accession>A0ABV4I989</accession>
<dbReference type="Gene3D" id="3.20.20.60">
    <property type="entry name" value="Phosphoenolpyruvate-binding domains"/>
    <property type="match status" value="1"/>
</dbReference>
<comment type="similarity">
    <text evidence="1">Belongs to the HpcH/HpaI aldolase family.</text>
</comment>
<dbReference type="EMBL" id="JBGJLR010000002">
    <property type="protein sequence ID" value="MEZ2738408.1"/>
    <property type="molecule type" value="Genomic_DNA"/>
</dbReference>
<dbReference type="PANTHER" id="PTHR30502">
    <property type="entry name" value="2-KETO-3-DEOXY-L-RHAMNONATE ALDOLASE"/>
    <property type="match status" value="1"/>
</dbReference>
<evidence type="ECO:0000256" key="2">
    <source>
        <dbReference type="ARBA" id="ARBA00022723"/>
    </source>
</evidence>
<reference evidence="5 6" key="1">
    <citation type="submission" date="2024-08" db="EMBL/GenBank/DDBJ databases">
        <authorList>
            <person name="Feng Z."/>
            <person name="Ronholm J."/>
        </authorList>
    </citation>
    <scope>NUCLEOTIDE SEQUENCE [LARGE SCALE GENOMIC DNA]</scope>
    <source>
        <strain evidence="5 6">4-AB0-8</strain>
    </source>
</reference>
<evidence type="ECO:0000313" key="6">
    <source>
        <dbReference type="Proteomes" id="UP001567350"/>
    </source>
</evidence>
<feature type="domain" description="HpcH/HpaI aldolase/citrate lyase" evidence="4">
    <location>
        <begin position="17"/>
        <end position="247"/>
    </location>
</feature>
<sequence>MPTPNLFKRGLQAGQPQIGLWSTLPAPYVSELLAGSGFDWLLLDAEHTPTDVPQMVQQLQAVAAAQVRTGCAPTQAVVRPPVNDTVLIKRYLDIGAQTLLLPFVQNVEQAKAAVEAVRYAPHGVRGMGGSMRASNFGRDGDYVHQAADEICLLVQVETRDALVHLEEIASVDGIDGVFIGPADLSASLGYAGNSSHPDMQLIINDALQRVRQCGKAPGILVTQPERVQSCIHHGALFVAVGMDMLLLRSGADALAARFKPQQIVPAASAAMY</sequence>
<dbReference type="RefSeq" id="WP_370890489.1">
    <property type="nucleotide sequence ID" value="NZ_JBGJLR010000002.1"/>
</dbReference>
<name>A0ABV4I989_9BURK</name>
<dbReference type="Proteomes" id="UP001567350">
    <property type="component" value="Unassembled WGS sequence"/>
</dbReference>
<dbReference type="InterPro" id="IPR015813">
    <property type="entry name" value="Pyrv/PenolPyrv_kinase-like_dom"/>
</dbReference>
<organism evidence="5 6">
    <name type="scientific">Comamonas jiangduensis</name>
    <dbReference type="NCBI Taxonomy" id="1194168"/>
    <lineage>
        <taxon>Bacteria</taxon>
        <taxon>Pseudomonadati</taxon>
        <taxon>Pseudomonadota</taxon>
        <taxon>Betaproteobacteria</taxon>
        <taxon>Burkholderiales</taxon>
        <taxon>Comamonadaceae</taxon>
        <taxon>Comamonas</taxon>
    </lineage>
</organism>
<proteinExistence type="inferred from homology"/>